<evidence type="ECO:0000256" key="1">
    <source>
        <dbReference type="ARBA" id="ARBA00022491"/>
    </source>
</evidence>
<protein>
    <recommendedName>
        <fullName evidence="5">HTH lacI-type domain-containing protein</fullName>
    </recommendedName>
</protein>
<dbReference type="Pfam" id="PF00356">
    <property type="entry name" value="LacI"/>
    <property type="match status" value="1"/>
</dbReference>
<dbReference type="InterPro" id="IPR000843">
    <property type="entry name" value="HTH_LacI"/>
</dbReference>
<proteinExistence type="predicted"/>
<dbReference type="GO" id="GO:0000976">
    <property type="term" value="F:transcription cis-regulatory region binding"/>
    <property type="evidence" value="ECO:0007669"/>
    <property type="project" value="TreeGrafter"/>
</dbReference>
<dbReference type="Proteomes" id="UP000004668">
    <property type="component" value="Unassembled WGS sequence"/>
</dbReference>
<dbReference type="Pfam" id="PF13377">
    <property type="entry name" value="Peripla_BP_3"/>
    <property type="match status" value="1"/>
</dbReference>
<dbReference type="PANTHER" id="PTHR30146:SF148">
    <property type="entry name" value="HTH-TYPE TRANSCRIPTIONAL REPRESSOR PURR-RELATED"/>
    <property type="match status" value="1"/>
</dbReference>
<feature type="domain" description="HTH lacI-type" evidence="5">
    <location>
        <begin position="3"/>
        <end position="59"/>
    </location>
</feature>
<dbReference type="PROSITE" id="PS50932">
    <property type="entry name" value="HTH_LACI_2"/>
    <property type="match status" value="1"/>
</dbReference>
<evidence type="ECO:0000259" key="5">
    <source>
        <dbReference type="PROSITE" id="PS50932"/>
    </source>
</evidence>
<evidence type="ECO:0000256" key="2">
    <source>
        <dbReference type="ARBA" id="ARBA00023015"/>
    </source>
</evidence>
<reference evidence="7" key="1">
    <citation type="submission" date="2010-02" db="EMBL/GenBank/DDBJ databases">
        <title>The Genome Sequence of Prevotella oris strain C735.</title>
        <authorList>
            <consortium name="The Broad Institute Genome Sequencing Platform"/>
            <person name="Ward D."/>
            <person name="Feldgarden M."/>
            <person name="Earl A."/>
            <person name="Young S.K."/>
            <person name="Zeng Q."/>
            <person name="Koehrsen M."/>
            <person name="Alvarado L."/>
            <person name="Berlin A."/>
            <person name="Bochicchio J."/>
            <person name="Borenstein D."/>
            <person name="Chapman S.B."/>
            <person name="Chen Z."/>
            <person name="Engels R."/>
            <person name="Freedman E."/>
            <person name="Gellesch M."/>
            <person name="Goldberg J."/>
            <person name="Griggs A."/>
            <person name="Gujja S."/>
            <person name="Heilman E."/>
            <person name="Heiman D."/>
            <person name="Hepburn T."/>
            <person name="Howarth C."/>
            <person name="Jen D."/>
            <person name="Larson L."/>
            <person name="Mehta T."/>
            <person name="Park D."/>
            <person name="Pearson M."/>
            <person name="Roberts A."/>
            <person name="Saif S."/>
            <person name="Shea T."/>
            <person name="Shenoy N."/>
            <person name="Sisk P."/>
            <person name="Stolte C."/>
            <person name="Sykes S."/>
            <person name="Thomson T."/>
            <person name="Walk T."/>
            <person name="White J."/>
            <person name="Yandava C."/>
            <person name="Sibley C.D."/>
            <person name="Field T.R."/>
            <person name="Grinwis M."/>
            <person name="Eshaghurshan C.S."/>
            <person name="Surette M.G."/>
            <person name="Haas B."/>
            <person name="Nusbaum C."/>
            <person name="Birren B."/>
        </authorList>
    </citation>
    <scope>NUCLEOTIDE SEQUENCE [LARGE SCALE GENOMIC DNA]</scope>
    <source>
        <strain evidence="7">C505</strain>
    </source>
</reference>
<keyword evidence="3" id="KW-0238">DNA-binding</keyword>
<dbReference type="PANTHER" id="PTHR30146">
    <property type="entry name" value="LACI-RELATED TRANSCRIPTIONAL REPRESSOR"/>
    <property type="match status" value="1"/>
</dbReference>
<dbReference type="InterPro" id="IPR010982">
    <property type="entry name" value="Lambda_DNA-bd_dom_sf"/>
</dbReference>
<evidence type="ECO:0000256" key="4">
    <source>
        <dbReference type="ARBA" id="ARBA00023163"/>
    </source>
</evidence>
<organism evidence="6 7">
    <name type="scientific">Actinomyces viscosus C505</name>
    <dbReference type="NCBI Taxonomy" id="562973"/>
    <lineage>
        <taxon>Bacteria</taxon>
        <taxon>Bacillati</taxon>
        <taxon>Actinomycetota</taxon>
        <taxon>Actinomycetes</taxon>
        <taxon>Actinomycetales</taxon>
        <taxon>Actinomycetaceae</taxon>
        <taxon>Actinomyces</taxon>
    </lineage>
</organism>
<dbReference type="HOGENOM" id="CLU_037628_6_0_11"/>
<dbReference type="InterPro" id="IPR046335">
    <property type="entry name" value="LacI/GalR-like_sensor"/>
</dbReference>
<dbReference type="SUPFAM" id="SSF53822">
    <property type="entry name" value="Periplasmic binding protein-like I"/>
    <property type="match status" value="1"/>
</dbReference>
<keyword evidence="2" id="KW-0805">Transcription regulation</keyword>
<keyword evidence="4" id="KW-0804">Transcription</keyword>
<name>F2UYL6_ACTVI</name>
<sequence length="338" mass="36191">MMTTLADVAAAAGVSKAAASLVLSGKFEGRVSERKAERVRMAADELGYVRDAIAGGMRNGRTRTIGVIGERVLSTPYAVSMIDAVLSTSQSLGWSVLLTDAGRDGVAAKEAVREMVARRVGQVVIASMYHRVVPVPEQIKDVVVLNGVADRPGVPGVVPDERQGASDAVAHLVDLGHRRIGYLGHDDAESIAVRERSDSYRHSLREAGLAVDESLLVTGGLDPDSVDATARRLLDRPDRPTAVFCYNDALAAGVFRQAVRLGISIPNDLSVIGFDDLALISTNLDPRLTTMRLPHWEMAEWLTRELAAGRTAELPDVTRFPCPLIERASTAPPATSLP</sequence>
<dbReference type="InterPro" id="IPR028082">
    <property type="entry name" value="Peripla_BP_I"/>
</dbReference>
<dbReference type="EMBL" id="ACRE02000001">
    <property type="protein sequence ID" value="EGE37270.2"/>
    <property type="molecule type" value="Genomic_DNA"/>
</dbReference>
<dbReference type="AlphaFoldDB" id="F2UYL6"/>
<evidence type="ECO:0000313" key="7">
    <source>
        <dbReference type="Proteomes" id="UP000004668"/>
    </source>
</evidence>
<dbReference type="eggNOG" id="COG1609">
    <property type="taxonomic scope" value="Bacteria"/>
</dbReference>
<dbReference type="Gene3D" id="1.10.260.40">
    <property type="entry name" value="lambda repressor-like DNA-binding domains"/>
    <property type="match status" value="1"/>
</dbReference>
<reference evidence="6 7" key="2">
    <citation type="submission" date="2011-10" db="EMBL/GenBank/DDBJ databases">
        <title>The Genome Sequence of Actinomyces viscosus C505.</title>
        <authorList>
            <consortium name="The Broad Institute Genome Sequencing Platform"/>
            <consortium name="The Broad Institute Genome Sequencing Center for Infectious Disease"/>
            <person name="Earl A."/>
            <person name="Ward D."/>
            <person name="Feldgarden M."/>
            <person name="Gevers D."/>
            <person name="Sibley C.D."/>
            <person name="Field T.R."/>
            <person name="Grinwis M."/>
            <person name="Eshaghurshan C.S."/>
            <person name="Surette M.G."/>
            <person name="Young S.K."/>
            <person name="Zeng Q."/>
            <person name="Gargeya S."/>
            <person name="Fitzgerald M."/>
            <person name="Haas B."/>
            <person name="Abouelleil A."/>
            <person name="Alvarado L."/>
            <person name="Arachchi H.M."/>
            <person name="Berlin A."/>
            <person name="Brown A."/>
            <person name="Chapman S.B."/>
            <person name="Chen Z."/>
            <person name="Dunbar C."/>
            <person name="Freedman E."/>
            <person name="Gearin G."/>
            <person name="Goldberg J."/>
            <person name="Griggs A."/>
            <person name="Gujja S."/>
            <person name="Heiman D."/>
            <person name="Howarth C."/>
            <person name="Larson L."/>
            <person name="Lui A."/>
            <person name="MacDonald P.J.P."/>
            <person name="Montmayeur A."/>
            <person name="Murphy C."/>
            <person name="Neiman D."/>
            <person name="Pearson M."/>
            <person name="Priest M."/>
            <person name="Roberts A."/>
            <person name="Saif S."/>
            <person name="Shea T."/>
            <person name="Shenoy N."/>
            <person name="Sisk P."/>
            <person name="Stolte C."/>
            <person name="Sykes S."/>
            <person name="Wortman J."/>
            <person name="Nusbaum C."/>
            <person name="Birren B."/>
        </authorList>
    </citation>
    <scope>NUCLEOTIDE SEQUENCE [LARGE SCALE GENOMIC DNA]</scope>
    <source>
        <strain evidence="6 7">C505</strain>
    </source>
</reference>
<evidence type="ECO:0000313" key="6">
    <source>
        <dbReference type="EMBL" id="EGE37270.2"/>
    </source>
</evidence>
<dbReference type="SUPFAM" id="SSF47413">
    <property type="entry name" value="lambda repressor-like DNA-binding domains"/>
    <property type="match status" value="1"/>
</dbReference>
<dbReference type="GO" id="GO:0003700">
    <property type="term" value="F:DNA-binding transcription factor activity"/>
    <property type="evidence" value="ECO:0007669"/>
    <property type="project" value="TreeGrafter"/>
</dbReference>
<keyword evidence="1" id="KW-0678">Repressor</keyword>
<evidence type="ECO:0000256" key="3">
    <source>
        <dbReference type="ARBA" id="ARBA00023125"/>
    </source>
</evidence>
<comment type="caution">
    <text evidence="6">The sequence shown here is derived from an EMBL/GenBank/DDBJ whole genome shotgun (WGS) entry which is preliminary data.</text>
</comment>
<dbReference type="Gene3D" id="3.40.50.2300">
    <property type="match status" value="2"/>
</dbReference>
<dbReference type="CDD" id="cd06288">
    <property type="entry name" value="PBP1_sucrose_transcription_regulator"/>
    <property type="match status" value="1"/>
</dbReference>
<gene>
    <name evidence="6" type="ORF">HMPREF0059_01532</name>
</gene>
<accession>F2UYL6</accession>
<dbReference type="SMART" id="SM00354">
    <property type="entry name" value="HTH_LACI"/>
    <property type="match status" value="1"/>
</dbReference>